<dbReference type="Proteomes" id="UP000253664">
    <property type="component" value="Unassembled WGS sequence"/>
</dbReference>
<comment type="caution">
    <text evidence="2">The sequence shown here is derived from an EMBL/GenBank/DDBJ whole genome shotgun (WGS) entry which is preliminary data.</text>
</comment>
<organism evidence="2 3">
    <name type="scientific">Ophiocordyceps polyrhachis-furcata BCC 54312</name>
    <dbReference type="NCBI Taxonomy" id="1330021"/>
    <lineage>
        <taxon>Eukaryota</taxon>
        <taxon>Fungi</taxon>
        <taxon>Dikarya</taxon>
        <taxon>Ascomycota</taxon>
        <taxon>Pezizomycotina</taxon>
        <taxon>Sordariomycetes</taxon>
        <taxon>Hypocreomycetidae</taxon>
        <taxon>Hypocreales</taxon>
        <taxon>Ophiocordycipitaceae</taxon>
        <taxon>Ophiocordyceps</taxon>
    </lineage>
</organism>
<proteinExistence type="predicted"/>
<dbReference type="OrthoDB" id="2349272at2759"/>
<evidence type="ECO:0000313" key="3">
    <source>
        <dbReference type="Proteomes" id="UP000253664"/>
    </source>
</evidence>
<dbReference type="EMBL" id="LKCN02000005">
    <property type="protein sequence ID" value="RCI14048.1"/>
    <property type="molecule type" value="Genomic_DNA"/>
</dbReference>
<dbReference type="AlphaFoldDB" id="A0A367LHZ6"/>
<keyword evidence="3" id="KW-1185">Reference proteome</keyword>
<evidence type="ECO:0000313" key="2">
    <source>
        <dbReference type="EMBL" id="RCI14048.1"/>
    </source>
</evidence>
<name>A0A367LHZ6_9HYPO</name>
<sequence>MPLRPPGKPPADGVVPQPRRQVQAGSGLSDKPHAPRNSRPEIPAQHLARTPGTRNGKHAALPLQHRCTTALDCILKRDDKSFDTPAWFLQKMCDKPLVRHQLREGGIAGCRAYLRDCVGVDPADAQREALNEMAYHVFGVTQATACVPLDDDRIQQSTDDSKKPPKC</sequence>
<protein>
    <submittedName>
        <fullName evidence="2">Uncharacterized protein</fullName>
    </submittedName>
</protein>
<feature type="region of interest" description="Disordered" evidence="1">
    <location>
        <begin position="1"/>
        <end position="58"/>
    </location>
</feature>
<reference evidence="2 3" key="1">
    <citation type="journal article" date="2015" name="BMC Genomics">
        <title>Insights from the genome of Ophiocordyceps polyrhachis-furcata to pathogenicity and host specificity in insect fungi.</title>
        <authorList>
            <person name="Wichadakul D."/>
            <person name="Kobmoo N."/>
            <person name="Ingsriswang S."/>
            <person name="Tangphatsornruang S."/>
            <person name="Chantasingh D."/>
            <person name="Luangsa-ard J.J."/>
            <person name="Eurwilaichitr L."/>
        </authorList>
    </citation>
    <scope>NUCLEOTIDE SEQUENCE [LARGE SCALE GENOMIC DNA]</scope>
    <source>
        <strain evidence="2 3">BCC 54312</strain>
    </source>
</reference>
<gene>
    <name evidence="2" type="ORF">L249_8034</name>
</gene>
<evidence type="ECO:0000256" key="1">
    <source>
        <dbReference type="SAM" id="MobiDB-lite"/>
    </source>
</evidence>
<accession>A0A367LHZ6</accession>